<proteinExistence type="predicted"/>
<gene>
    <name evidence="1" type="ORF">SAMN05216283_102331</name>
</gene>
<dbReference type="Proteomes" id="UP000198964">
    <property type="component" value="Unassembled WGS sequence"/>
</dbReference>
<keyword evidence="2" id="KW-1185">Reference proteome</keyword>
<reference evidence="1 2" key="1">
    <citation type="submission" date="2016-10" db="EMBL/GenBank/DDBJ databases">
        <authorList>
            <person name="de Groot N.N."/>
        </authorList>
    </citation>
    <scope>NUCLEOTIDE SEQUENCE [LARGE SCALE GENOMIC DNA]</scope>
    <source>
        <strain evidence="1 2">CGMCC 1.9156</strain>
    </source>
</reference>
<dbReference type="InterPro" id="IPR025345">
    <property type="entry name" value="DUF4249"/>
</dbReference>
<protein>
    <recommendedName>
        <fullName evidence="3">DUF4249 domain-containing protein</fullName>
    </recommendedName>
</protein>
<organism evidence="1 2">
    <name type="scientific">Sunxiuqinia elliptica</name>
    <dbReference type="NCBI Taxonomy" id="655355"/>
    <lineage>
        <taxon>Bacteria</taxon>
        <taxon>Pseudomonadati</taxon>
        <taxon>Bacteroidota</taxon>
        <taxon>Bacteroidia</taxon>
        <taxon>Marinilabiliales</taxon>
        <taxon>Prolixibacteraceae</taxon>
        <taxon>Sunxiuqinia</taxon>
    </lineage>
</organism>
<dbReference type="Pfam" id="PF14054">
    <property type="entry name" value="DUF4249"/>
    <property type="match status" value="1"/>
</dbReference>
<accession>A0A1I2F2I1</accession>
<evidence type="ECO:0000313" key="1">
    <source>
        <dbReference type="EMBL" id="SFE99365.1"/>
    </source>
</evidence>
<dbReference type="EMBL" id="FONW01000002">
    <property type="protein sequence ID" value="SFE99365.1"/>
    <property type="molecule type" value="Genomic_DNA"/>
</dbReference>
<dbReference type="RefSeq" id="WP_093918995.1">
    <property type="nucleotide sequence ID" value="NZ_FONW01000002.1"/>
</dbReference>
<evidence type="ECO:0000313" key="2">
    <source>
        <dbReference type="Proteomes" id="UP000198964"/>
    </source>
</evidence>
<name>A0A1I2F2I1_9BACT</name>
<sequence length="390" mass="44396">MRITKLILLIGLLLWLSPSCIDRYFINADEDIEGKIVISGTITDEGGNQQIQISRSSSPENPKFIPISGCQVIVEDNTGNQIVFQETAGQGHYEAELEPSMLEVGKSFQLKVNLPDGTSYESSEETLTPSPDIADVYYDLETKSTYGRGSEEDGLQFYIDFEGDSQSGNYYRWKLEETYEYHSTWPIIRYLDEEGVIHESGTDYSYYYCYKTEELNQIFALSTEGFTQNSYKKYPLHFVNDHTQRLMYQYSLLVKQLSLSRNAYEYWENLRKNNKEATDLFGKQPGNVKGNISNPSNPNEVVLGYFGVSSVKTKRIHILDVPELSFSEVEYCTAALLDTTEPLPAQPRPLYMVPIKDLNGNDAWGYANTSCFICTLLGGTTEKPPYWIDE</sequence>
<dbReference type="STRING" id="655355.SAMN05216283_102331"/>
<evidence type="ECO:0008006" key="3">
    <source>
        <dbReference type="Google" id="ProtNLM"/>
    </source>
</evidence>
<dbReference type="AlphaFoldDB" id="A0A1I2F2I1"/>